<dbReference type="Proteomes" id="UP001316087">
    <property type="component" value="Unassembled WGS sequence"/>
</dbReference>
<feature type="transmembrane region" description="Helical" evidence="1">
    <location>
        <begin position="44"/>
        <end position="61"/>
    </location>
</feature>
<accession>A0ABS9UI51</accession>
<keyword evidence="1" id="KW-0472">Membrane</keyword>
<feature type="transmembrane region" description="Helical" evidence="1">
    <location>
        <begin position="154"/>
        <end position="173"/>
    </location>
</feature>
<evidence type="ECO:0000313" key="3">
    <source>
        <dbReference type="Proteomes" id="UP001316087"/>
    </source>
</evidence>
<organism evidence="2 3">
    <name type="scientific">Solibacillus palustris</name>
    <dbReference type="NCBI Taxonomy" id="2908203"/>
    <lineage>
        <taxon>Bacteria</taxon>
        <taxon>Bacillati</taxon>
        <taxon>Bacillota</taxon>
        <taxon>Bacilli</taxon>
        <taxon>Bacillales</taxon>
        <taxon>Caryophanaceae</taxon>
        <taxon>Solibacillus</taxon>
    </lineage>
</organism>
<feature type="transmembrane region" description="Helical" evidence="1">
    <location>
        <begin position="94"/>
        <end position="115"/>
    </location>
</feature>
<comment type="caution">
    <text evidence="2">The sequence shown here is derived from an EMBL/GenBank/DDBJ whole genome shotgun (WGS) entry which is preliminary data.</text>
</comment>
<name>A0ABS9UI51_9BACL</name>
<dbReference type="EMBL" id="JAKZFC010000016">
    <property type="protein sequence ID" value="MCH7324034.1"/>
    <property type="molecule type" value="Genomic_DNA"/>
</dbReference>
<feature type="transmembrane region" description="Helical" evidence="1">
    <location>
        <begin position="67"/>
        <end position="87"/>
    </location>
</feature>
<protein>
    <submittedName>
        <fullName evidence="2">YwaF family protein</fullName>
    </submittedName>
</protein>
<feature type="transmembrane region" description="Helical" evidence="1">
    <location>
        <begin position="193"/>
        <end position="220"/>
    </location>
</feature>
<gene>
    <name evidence="2" type="ORF">LZ480_19415</name>
</gene>
<feature type="transmembrane region" description="Helical" evidence="1">
    <location>
        <begin position="12"/>
        <end position="32"/>
    </location>
</feature>
<keyword evidence="3" id="KW-1185">Reference proteome</keyword>
<proteinExistence type="predicted"/>
<dbReference type="Pfam" id="PF14808">
    <property type="entry name" value="TMEM164"/>
    <property type="match status" value="1"/>
</dbReference>
<evidence type="ECO:0000313" key="2">
    <source>
        <dbReference type="EMBL" id="MCH7324034.1"/>
    </source>
</evidence>
<dbReference type="RefSeq" id="WP_241371194.1">
    <property type="nucleotide sequence ID" value="NZ_JAKZFC010000016.1"/>
</dbReference>
<keyword evidence="1" id="KW-1133">Transmembrane helix</keyword>
<sequence>MNGFTIFDSVHLTWLIAISLFFIISLYFYRFFSYKQQLLFQKTIFWLLLFLELAKQVYLVSTNQYSYWSPPLHLCGLGIFIIGWHAYFPDRTSATLLFTLTLPGAAIALIFPGWTNDVVGGFLHVHSFVFHTLLIVFVFVLVSQRQLQTDFKDCWRAVVFLALTVPIIYAYNAAFNTNFMFLNMPVKHTPLQWLYDTFGASGYLVSLAVVIFSIWIVLYLL</sequence>
<keyword evidence="1" id="KW-0812">Transmembrane</keyword>
<evidence type="ECO:0000256" key="1">
    <source>
        <dbReference type="SAM" id="Phobius"/>
    </source>
</evidence>
<reference evidence="2 3" key="1">
    <citation type="submission" date="2022-03" db="EMBL/GenBank/DDBJ databases">
        <authorList>
            <person name="Jo J.-H."/>
            <person name="Im W.-T."/>
        </authorList>
    </citation>
    <scope>NUCLEOTIDE SEQUENCE [LARGE SCALE GENOMIC DNA]</scope>
    <source>
        <strain evidence="2 3">MA9</strain>
    </source>
</reference>
<feature type="transmembrane region" description="Helical" evidence="1">
    <location>
        <begin position="121"/>
        <end position="142"/>
    </location>
</feature>